<comment type="caution">
    <text evidence="3">The sequence shown here is derived from an EMBL/GenBank/DDBJ whole genome shotgun (WGS) entry which is preliminary data.</text>
</comment>
<feature type="region of interest" description="Disordered" evidence="1">
    <location>
        <begin position="1"/>
        <end position="47"/>
    </location>
</feature>
<dbReference type="PANTHER" id="PTHR42024:SF1">
    <property type="entry name" value="AMINO ACID PERMEASE_ SLC12A DOMAIN-CONTAINING PROTEIN"/>
    <property type="match status" value="1"/>
</dbReference>
<feature type="transmembrane region" description="Helical" evidence="2">
    <location>
        <begin position="197"/>
        <end position="220"/>
    </location>
</feature>
<feature type="compositionally biased region" description="Low complexity" evidence="1">
    <location>
        <begin position="27"/>
        <end position="45"/>
    </location>
</feature>
<proteinExistence type="predicted"/>
<evidence type="ECO:0000313" key="4">
    <source>
        <dbReference type="Proteomes" id="UP000078343"/>
    </source>
</evidence>
<dbReference type="OrthoDB" id="4838853at2759"/>
<dbReference type="STRING" id="1367422.A0A178ZR83"/>
<dbReference type="PANTHER" id="PTHR42024">
    <property type="entry name" value="AMINO ACID PERMEASE_ SLC12A DOMAIN-CONTAINING PROTEIN"/>
    <property type="match status" value="1"/>
</dbReference>
<evidence type="ECO:0000256" key="1">
    <source>
        <dbReference type="SAM" id="MobiDB-lite"/>
    </source>
</evidence>
<sequence length="352" mass="38932">MVEANKTSFVDKDASKSATRITENGNGATTTTSSATSSPASGAASPSPPPIAILKEAKFGGFNHISHGDRRKRLDAPPPLPFDLRDHVFSISIFTLLALAECCFVPIGLYYGLTYGTTLRPGLVFAVITSLFGFVSGYEFGMRSWRIMRYGDGYRPLYGSQFFRGFDATQYVLLTPFTVMTIILIIFSIPHNPSVKALALPMPVGMINLGLIFILNGIAAERRWRLMHFRLSSHVRNTVCPPLTFVFMEDVCAVDGKGGKKYRKAAMARYNASPQFRALLLHMLWFWSISATVVGAGLIAVIWLVSNDVAYGVGWGVPSVWALLWTWLTIIWVQRALRIEKATWVTGQEYSA</sequence>
<dbReference type="GeneID" id="30008692"/>
<organism evidence="3 4">
    <name type="scientific">Fonsecaea erecta</name>
    <dbReference type="NCBI Taxonomy" id="1367422"/>
    <lineage>
        <taxon>Eukaryota</taxon>
        <taxon>Fungi</taxon>
        <taxon>Dikarya</taxon>
        <taxon>Ascomycota</taxon>
        <taxon>Pezizomycotina</taxon>
        <taxon>Eurotiomycetes</taxon>
        <taxon>Chaetothyriomycetidae</taxon>
        <taxon>Chaetothyriales</taxon>
        <taxon>Herpotrichiellaceae</taxon>
        <taxon>Fonsecaea</taxon>
    </lineage>
</organism>
<dbReference type="AlphaFoldDB" id="A0A178ZR83"/>
<gene>
    <name evidence="3" type="ORF">AYL99_04523</name>
</gene>
<feature type="transmembrane region" description="Helical" evidence="2">
    <location>
        <begin position="88"/>
        <end position="111"/>
    </location>
</feature>
<reference evidence="3 4" key="1">
    <citation type="submission" date="2016-04" db="EMBL/GenBank/DDBJ databases">
        <title>Draft genome of Fonsecaea erecta CBS 125763.</title>
        <authorList>
            <person name="Weiss V.A."/>
            <person name="Vicente V.A."/>
            <person name="Raittz R.T."/>
            <person name="Moreno L.F."/>
            <person name="De Souza E.M."/>
            <person name="Pedrosa F.O."/>
            <person name="Steffens M.B."/>
            <person name="Faoro H."/>
            <person name="Tadra-Sfeir M.Z."/>
            <person name="Najafzadeh M.J."/>
            <person name="Felipe M.S."/>
            <person name="Teixeira M."/>
            <person name="Sun J."/>
            <person name="Xi L."/>
            <person name="Gomes R."/>
            <person name="De Azevedo C.M."/>
            <person name="Salgado C.G."/>
            <person name="Da Silva M.B."/>
            <person name="Nascimento M.F."/>
            <person name="Queiroz-Telles F."/>
            <person name="Attili D.S."/>
            <person name="Gorbushina A."/>
        </authorList>
    </citation>
    <scope>NUCLEOTIDE SEQUENCE [LARGE SCALE GENOMIC DNA]</scope>
    <source>
        <strain evidence="3 4">CBS 125763</strain>
    </source>
</reference>
<keyword evidence="4" id="KW-1185">Reference proteome</keyword>
<name>A0A178ZR83_9EURO</name>
<dbReference type="RefSeq" id="XP_018695687.1">
    <property type="nucleotide sequence ID" value="XM_018836037.1"/>
</dbReference>
<feature type="transmembrane region" description="Helical" evidence="2">
    <location>
        <begin position="312"/>
        <end position="333"/>
    </location>
</feature>
<evidence type="ECO:0000313" key="3">
    <source>
        <dbReference type="EMBL" id="OAP62320.1"/>
    </source>
</evidence>
<feature type="compositionally biased region" description="Polar residues" evidence="1">
    <location>
        <begin position="16"/>
        <end position="26"/>
    </location>
</feature>
<evidence type="ECO:0000256" key="2">
    <source>
        <dbReference type="SAM" id="Phobius"/>
    </source>
</evidence>
<keyword evidence="2" id="KW-0472">Membrane</keyword>
<feature type="transmembrane region" description="Helical" evidence="2">
    <location>
        <begin position="123"/>
        <end position="141"/>
    </location>
</feature>
<feature type="transmembrane region" description="Helical" evidence="2">
    <location>
        <begin position="171"/>
        <end position="191"/>
    </location>
</feature>
<keyword evidence="2" id="KW-1133">Transmembrane helix</keyword>
<accession>A0A178ZR83</accession>
<keyword evidence="2" id="KW-0812">Transmembrane</keyword>
<dbReference type="EMBL" id="LVYI01000003">
    <property type="protein sequence ID" value="OAP62320.1"/>
    <property type="molecule type" value="Genomic_DNA"/>
</dbReference>
<feature type="transmembrane region" description="Helical" evidence="2">
    <location>
        <begin position="284"/>
        <end position="306"/>
    </location>
</feature>
<protein>
    <submittedName>
        <fullName evidence="3">Uncharacterized protein</fullName>
    </submittedName>
</protein>
<dbReference type="Proteomes" id="UP000078343">
    <property type="component" value="Unassembled WGS sequence"/>
</dbReference>